<gene>
    <name evidence="1" type="ORF">KSP40_PGU008014</name>
</gene>
<name>A0ABR2M8R2_9ASPA</name>
<protein>
    <submittedName>
        <fullName evidence="1">Uncharacterized protein</fullName>
    </submittedName>
</protein>
<evidence type="ECO:0000313" key="1">
    <source>
        <dbReference type="EMBL" id="KAK8960438.1"/>
    </source>
</evidence>
<dbReference type="Proteomes" id="UP001412067">
    <property type="component" value="Unassembled WGS sequence"/>
</dbReference>
<comment type="caution">
    <text evidence="1">The sequence shown here is derived from an EMBL/GenBank/DDBJ whole genome shotgun (WGS) entry which is preliminary data.</text>
</comment>
<keyword evidence="2" id="KW-1185">Reference proteome</keyword>
<evidence type="ECO:0000313" key="2">
    <source>
        <dbReference type="Proteomes" id="UP001412067"/>
    </source>
</evidence>
<sequence>MKAELAMQYPKFQRPIRLTSTTTFLFRQSAIGYRLSYLSRSDFLSPNTNYFELLVAKIGSVVKCKCFFGILLFLKNLALMRAQFACKRAKLAREHQVRAQPTLIRAKWFTSKHLKQLDYISICICMERNKEQWHMGLLLFKPEELRPCSNHYFEDGFRQRMVGSHRQEVPGLASHRRTAGPPVVMNPISRQNFIVKSPESS</sequence>
<dbReference type="Pfam" id="PF06592">
    <property type="entry name" value="DUF1138"/>
    <property type="match status" value="1"/>
</dbReference>
<proteinExistence type="predicted"/>
<dbReference type="EMBL" id="JBBWWR010000010">
    <property type="protein sequence ID" value="KAK8960438.1"/>
    <property type="molecule type" value="Genomic_DNA"/>
</dbReference>
<accession>A0ABR2M8R2</accession>
<organism evidence="1 2">
    <name type="scientific">Platanthera guangdongensis</name>
    <dbReference type="NCBI Taxonomy" id="2320717"/>
    <lineage>
        <taxon>Eukaryota</taxon>
        <taxon>Viridiplantae</taxon>
        <taxon>Streptophyta</taxon>
        <taxon>Embryophyta</taxon>
        <taxon>Tracheophyta</taxon>
        <taxon>Spermatophyta</taxon>
        <taxon>Magnoliopsida</taxon>
        <taxon>Liliopsida</taxon>
        <taxon>Asparagales</taxon>
        <taxon>Orchidaceae</taxon>
        <taxon>Orchidoideae</taxon>
        <taxon>Orchideae</taxon>
        <taxon>Orchidinae</taxon>
        <taxon>Platanthera</taxon>
    </lineage>
</organism>
<reference evidence="1 2" key="1">
    <citation type="journal article" date="2022" name="Nat. Plants">
        <title>Genomes of leafy and leafless Platanthera orchids illuminate the evolution of mycoheterotrophy.</title>
        <authorList>
            <person name="Li M.H."/>
            <person name="Liu K.W."/>
            <person name="Li Z."/>
            <person name="Lu H.C."/>
            <person name="Ye Q.L."/>
            <person name="Zhang D."/>
            <person name="Wang J.Y."/>
            <person name="Li Y.F."/>
            <person name="Zhong Z.M."/>
            <person name="Liu X."/>
            <person name="Yu X."/>
            <person name="Liu D.K."/>
            <person name="Tu X.D."/>
            <person name="Liu B."/>
            <person name="Hao Y."/>
            <person name="Liao X.Y."/>
            <person name="Jiang Y.T."/>
            <person name="Sun W.H."/>
            <person name="Chen J."/>
            <person name="Chen Y.Q."/>
            <person name="Ai Y."/>
            <person name="Zhai J.W."/>
            <person name="Wu S.S."/>
            <person name="Zhou Z."/>
            <person name="Hsiao Y.Y."/>
            <person name="Wu W.L."/>
            <person name="Chen Y.Y."/>
            <person name="Lin Y.F."/>
            <person name="Hsu J.L."/>
            <person name="Li C.Y."/>
            <person name="Wang Z.W."/>
            <person name="Zhao X."/>
            <person name="Zhong W.Y."/>
            <person name="Ma X.K."/>
            <person name="Ma L."/>
            <person name="Huang J."/>
            <person name="Chen G.Z."/>
            <person name="Huang M.Z."/>
            <person name="Huang L."/>
            <person name="Peng D.H."/>
            <person name="Luo Y.B."/>
            <person name="Zou S.Q."/>
            <person name="Chen S.P."/>
            <person name="Lan S."/>
            <person name="Tsai W.C."/>
            <person name="Van de Peer Y."/>
            <person name="Liu Z.J."/>
        </authorList>
    </citation>
    <scope>NUCLEOTIDE SEQUENCE [LARGE SCALE GENOMIC DNA]</scope>
    <source>
        <strain evidence="1">Lor288</strain>
    </source>
</reference>
<dbReference type="InterPro" id="IPR009515">
    <property type="entry name" value="DUF1138"/>
</dbReference>